<organism evidence="2 3">
    <name type="scientific">Lutibaculum baratangense AMV1</name>
    <dbReference type="NCBI Taxonomy" id="631454"/>
    <lineage>
        <taxon>Bacteria</taxon>
        <taxon>Pseudomonadati</taxon>
        <taxon>Pseudomonadota</taxon>
        <taxon>Alphaproteobacteria</taxon>
        <taxon>Hyphomicrobiales</taxon>
        <taxon>Tepidamorphaceae</taxon>
        <taxon>Lutibaculum</taxon>
    </lineage>
</organism>
<name>V4RHF9_9HYPH</name>
<dbReference type="PANTHER" id="PTHR43682:SF1">
    <property type="entry name" value="LACTATE UTILIZATION PROTEIN C"/>
    <property type="match status" value="1"/>
</dbReference>
<dbReference type="OrthoDB" id="9794157at2"/>
<reference evidence="2 3" key="1">
    <citation type="journal article" date="2014" name="Genome Announc.">
        <title>Draft Genome Sequence of Lutibaculum baratangense Strain AMV1T, Isolated from a Mud Volcano in Andamans, India.</title>
        <authorList>
            <person name="Singh A."/>
            <person name="Sreenivas A."/>
            <person name="Sathyanarayana Reddy G."/>
            <person name="Pinnaka A.K."/>
            <person name="Shivaji S."/>
        </authorList>
    </citation>
    <scope>NUCLEOTIDE SEQUENCE [LARGE SCALE GENOMIC DNA]</scope>
    <source>
        <strain evidence="2 3">AMV1</strain>
    </source>
</reference>
<evidence type="ECO:0000259" key="1">
    <source>
        <dbReference type="Pfam" id="PF02589"/>
    </source>
</evidence>
<dbReference type="eggNOG" id="COG1556">
    <property type="taxonomic scope" value="Bacteria"/>
</dbReference>
<dbReference type="EMBL" id="AWXZ01000019">
    <property type="protein sequence ID" value="ESR25556.1"/>
    <property type="molecule type" value="Genomic_DNA"/>
</dbReference>
<evidence type="ECO:0000313" key="2">
    <source>
        <dbReference type="EMBL" id="ESR25556.1"/>
    </source>
</evidence>
<dbReference type="PATRIC" id="fig|631454.5.peg.1649"/>
<proteinExistence type="predicted"/>
<comment type="caution">
    <text evidence="2">The sequence shown here is derived from an EMBL/GenBank/DDBJ whole genome shotgun (WGS) entry which is preliminary data.</text>
</comment>
<dbReference type="PANTHER" id="PTHR43682">
    <property type="entry name" value="LACTATE UTILIZATION PROTEIN C"/>
    <property type="match status" value="1"/>
</dbReference>
<dbReference type="InterPro" id="IPR003741">
    <property type="entry name" value="LUD_dom"/>
</dbReference>
<dbReference type="InterPro" id="IPR024185">
    <property type="entry name" value="FTHF_cligase-like_sf"/>
</dbReference>
<feature type="domain" description="LUD" evidence="1">
    <location>
        <begin position="54"/>
        <end position="222"/>
    </location>
</feature>
<gene>
    <name evidence="2" type="ORF">N177_1668</name>
</gene>
<sequence length="225" mass="24239">MSARDTILATIRRSLKAEGDEAGRRQAVEARLAAPPSGIVPKRGQLPHEEQVALFAEMATAVDATVERVAGPGQVTQALSRFLRERNLPQAVVRGTDPYLAGLDWESVPHLRTKTGIADGSEEVGLSHAFAGVAESGTAVLLSGPENPTTVNFLPETHVIVVEARDIVGDYEAMWSRLRDRFGRGTMPRTVNMVTGPSRSADIEQTLLLGAHGPRRLHLIVVDTP</sequence>
<accession>V4RHF9</accession>
<dbReference type="Gene3D" id="3.40.50.10420">
    <property type="entry name" value="NagB/RpiA/CoA transferase-like"/>
    <property type="match status" value="1"/>
</dbReference>
<dbReference type="SUPFAM" id="SSF100950">
    <property type="entry name" value="NagB/RpiA/CoA transferase-like"/>
    <property type="match status" value="1"/>
</dbReference>
<keyword evidence="3" id="KW-1185">Reference proteome</keyword>
<dbReference type="InterPro" id="IPR037171">
    <property type="entry name" value="NagB/RpiA_transferase-like"/>
</dbReference>
<evidence type="ECO:0000313" key="3">
    <source>
        <dbReference type="Proteomes" id="UP000017819"/>
    </source>
</evidence>
<dbReference type="Pfam" id="PF02589">
    <property type="entry name" value="LUD_dom"/>
    <property type="match status" value="1"/>
</dbReference>
<dbReference type="RefSeq" id="WP_023431810.1">
    <property type="nucleotide sequence ID" value="NZ_AWXZ01000019.1"/>
</dbReference>
<dbReference type="STRING" id="631454.N177_1668"/>
<protein>
    <recommendedName>
        <fullName evidence="1">LUD domain-containing protein</fullName>
    </recommendedName>
</protein>
<dbReference type="AlphaFoldDB" id="V4RHF9"/>
<dbReference type="Proteomes" id="UP000017819">
    <property type="component" value="Unassembled WGS sequence"/>
</dbReference>